<comment type="caution">
    <text evidence="9">The sequence shown here is derived from an EMBL/GenBank/DDBJ whole genome shotgun (WGS) entry which is preliminary data.</text>
</comment>
<keyword evidence="6 7" id="KW-0472">Membrane</keyword>
<dbReference type="Gene3D" id="3.30.70.1450">
    <property type="entry name" value="Regulator of K+ conductance, C-terminal domain"/>
    <property type="match status" value="1"/>
</dbReference>
<feature type="transmembrane region" description="Helical" evidence="7">
    <location>
        <begin position="597"/>
        <end position="617"/>
    </location>
</feature>
<keyword evidence="10" id="KW-1185">Reference proteome</keyword>
<feature type="domain" description="Citrate transporter-like" evidence="8">
    <location>
        <begin position="24"/>
        <end position="548"/>
    </location>
</feature>
<evidence type="ECO:0000256" key="4">
    <source>
        <dbReference type="ARBA" id="ARBA00022737"/>
    </source>
</evidence>
<evidence type="ECO:0000256" key="2">
    <source>
        <dbReference type="ARBA" id="ARBA00022448"/>
    </source>
</evidence>
<sequence length="620" mass="68431">MLDGIGLHFKILVTTILLVWSVISFVREKIPAYLTALITMAALLALGVISTREVLAVFSNNAPVTIAAMFIIGASLQMTGVLDLMVDYIIQFAEKSFSLAMIVFFAFVLIASAFMNNTPIVIILTPVVIKLARKFNKYPSKFLIPLSYIAIMGGTCTLIGTSTNLLINGIVNDTNVPAFNIFDITFPGLIMAVAGIIFLSTAGRYLLPIRPLFTDEVLASGYGEKQFFAFGMVLPDSPFIEKTLSDVISIQAPSVFVIDIIRNEISLSEGLNKDAANSNKHKKKSLRLDHLLRNTKLKPYDRVMFRASKEELLAISKLQGITFGEHQKYLQFKDIPESIVLEGIVGPGSKLINNMISSSWIQRRYHCHIWAIHRRGQVIEYDFQKSPLKFGDVLLIEGTPSDLSYFFGQEDILSFTQFQKRPFSKKGFISIATIIGVVALSALNIMPISGLAIIGAVIVMATNCITARNAYESIDWRILMLIFGMLSLSTALEKTGIAAFLIQNIATYSQQYGPVAILASIYLITSFVTEFMTNNAAAVLITPLVIGLTMKLGLNPHPFIVAIMFAASASFATPLGYQTNTYVYNAGNYRFKDFLKVGIPLNIINFVTAIIVIPIFWPLQ</sequence>
<evidence type="ECO:0000256" key="5">
    <source>
        <dbReference type="ARBA" id="ARBA00022989"/>
    </source>
</evidence>
<dbReference type="EMBL" id="LNYX01000030">
    <property type="protein sequence ID" value="KTD62131.1"/>
    <property type="molecule type" value="Genomic_DNA"/>
</dbReference>
<dbReference type="PANTHER" id="PTHR43652:SF2">
    <property type="entry name" value="BASIC AMINO ACID ANTIPORTER YFCC-RELATED"/>
    <property type="match status" value="1"/>
</dbReference>
<evidence type="ECO:0000256" key="7">
    <source>
        <dbReference type="SAM" id="Phobius"/>
    </source>
</evidence>
<dbReference type="OrthoDB" id="9809303at2"/>
<dbReference type="Pfam" id="PF03600">
    <property type="entry name" value="CitMHS"/>
    <property type="match status" value="1"/>
</dbReference>
<feature type="transmembrane region" description="Helical" evidence="7">
    <location>
        <begin position="102"/>
        <end position="131"/>
    </location>
</feature>
<feature type="transmembrane region" description="Helical" evidence="7">
    <location>
        <begin position="478"/>
        <end position="506"/>
    </location>
</feature>
<proteinExistence type="predicted"/>
<feature type="transmembrane region" description="Helical" evidence="7">
    <location>
        <begin position="512"/>
        <end position="529"/>
    </location>
</feature>
<comment type="subcellular location">
    <subcellularLocation>
        <location evidence="1">Membrane</location>
        <topology evidence="1">Multi-pass membrane protein</topology>
    </subcellularLocation>
</comment>
<evidence type="ECO:0000313" key="10">
    <source>
        <dbReference type="Proteomes" id="UP000054877"/>
    </source>
</evidence>
<dbReference type="GO" id="GO:0005886">
    <property type="term" value="C:plasma membrane"/>
    <property type="evidence" value="ECO:0007669"/>
    <property type="project" value="TreeGrafter"/>
</dbReference>
<feature type="transmembrane region" description="Helical" evidence="7">
    <location>
        <begin position="559"/>
        <end position="577"/>
    </location>
</feature>
<name>A0A0W0YZX5_LEGSP</name>
<dbReference type="GO" id="GO:0006813">
    <property type="term" value="P:potassium ion transport"/>
    <property type="evidence" value="ECO:0007669"/>
    <property type="project" value="InterPro"/>
</dbReference>
<feature type="transmembrane region" description="Helical" evidence="7">
    <location>
        <begin position="32"/>
        <end position="50"/>
    </location>
</feature>
<organism evidence="9 10">
    <name type="scientific">Legionella spiritensis</name>
    <dbReference type="NCBI Taxonomy" id="452"/>
    <lineage>
        <taxon>Bacteria</taxon>
        <taxon>Pseudomonadati</taxon>
        <taxon>Pseudomonadota</taxon>
        <taxon>Gammaproteobacteria</taxon>
        <taxon>Legionellales</taxon>
        <taxon>Legionellaceae</taxon>
        <taxon>Legionella</taxon>
    </lineage>
</organism>
<dbReference type="AlphaFoldDB" id="A0A0W0YZX5"/>
<feature type="transmembrane region" description="Helical" evidence="7">
    <location>
        <begin position="143"/>
        <end position="167"/>
    </location>
</feature>
<feature type="transmembrane region" description="Helical" evidence="7">
    <location>
        <begin position="179"/>
        <end position="200"/>
    </location>
</feature>
<evidence type="ECO:0000259" key="8">
    <source>
        <dbReference type="Pfam" id="PF03600"/>
    </source>
</evidence>
<feature type="transmembrane region" description="Helical" evidence="7">
    <location>
        <begin position="427"/>
        <end position="445"/>
    </location>
</feature>
<dbReference type="RefSeq" id="WP_058483901.1">
    <property type="nucleotide sequence ID" value="NZ_CAAAII010000007.1"/>
</dbReference>
<evidence type="ECO:0000256" key="1">
    <source>
        <dbReference type="ARBA" id="ARBA00004141"/>
    </source>
</evidence>
<keyword evidence="5 7" id="KW-1133">Transmembrane helix</keyword>
<dbReference type="InterPro" id="IPR036721">
    <property type="entry name" value="RCK_C_sf"/>
</dbReference>
<protein>
    <submittedName>
        <fullName evidence="9">Putative transporter</fullName>
    </submittedName>
</protein>
<dbReference type="InterPro" id="IPR004680">
    <property type="entry name" value="Cit_transptr-like_dom"/>
</dbReference>
<keyword evidence="4" id="KW-0677">Repeat</keyword>
<feature type="transmembrane region" description="Helical" evidence="7">
    <location>
        <begin position="7"/>
        <end position="26"/>
    </location>
</feature>
<dbReference type="InterPro" id="IPR051679">
    <property type="entry name" value="DASS-Related_Transporters"/>
</dbReference>
<gene>
    <name evidence="9" type="ORF">Lspi_1981</name>
</gene>
<feature type="transmembrane region" description="Helical" evidence="7">
    <location>
        <begin position="536"/>
        <end position="553"/>
    </location>
</feature>
<dbReference type="PATRIC" id="fig|452.5.peg.2183"/>
<dbReference type="SUPFAM" id="SSF116726">
    <property type="entry name" value="TrkA C-terminal domain-like"/>
    <property type="match status" value="1"/>
</dbReference>
<accession>A0A0W0YZX5</accession>
<reference evidence="9 10" key="1">
    <citation type="submission" date="2015-11" db="EMBL/GenBank/DDBJ databases">
        <title>Genomic analysis of 38 Legionella species identifies large and diverse effector repertoires.</title>
        <authorList>
            <person name="Burstein D."/>
            <person name="Amaro F."/>
            <person name="Zusman T."/>
            <person name="Lifshitz Z."/>
            <person name="Cohen O."/>
            <person name="Gilbert J.A."/>
            <person name="Pupko T."/>
            <person name="Shuman H.A."/>
            <person name="Segal G."/>
        </authorList>
    </citation>
    <scope>NUCLEOTIDE SEQUENCE [LARGE SCALE GENOMIC DNA]</scope>
    <source>
        <strain evidence="9 10">Mt.St.Helens-9</strain>
    </source>
</reference>
<feature type="transmembrane region" description="Helical" evidence="7">
    <location>
        <begin position="62"/>
        <end position="82"/>
    </location>
</feature>
<keyword evidence="2" id="KW-0813">Transport</keyword>
<evidence type="ECO:0000256" key="6">
    <source>
        <dbReference type="ARBA" id="ARBA00023136"/>
    </source>
</evidence>
<evidence type="ECO:0000256" key="3">
    <source>
        <dbReference type="ARBA" id="ARBA00022692"/>
    </source>
</evidence>
<keyword evidence="3 7" id="KW-0812">Transmembrane</keyword>
<dbReference type="GO" id="GO:0055085">
    <property type="term" value="P:transmembrane transport"/>
    <property type="evidence" value="ECO:0007669"/>
    <property type="project" value="InterPro"/>
</dbReference>
<evidence type="ECO:0000313" key="9">
    <source>
        <dbReference type="EMBL" id="KTD62131.1"/>
    </source>
</evidence>
<dbReference type="Proteomes" id="UP000054877">
    <property type="component" value="Unassembled WGS sequence"/>
</dbReference>
<dbReference type="PANTHER" id="PTHR43652">
    <property type="entry name" value="BASIC AMINO ACID ANTIPORTER YFCC-RELATED"/>
    <property type="match status" value="1"/>
</dbReference>